<reference evidence="2" key="1">
    <citation type="submission" date="2023-06" db="EMBL/GenBank/DDBJ databases">
        <title>Genome-scale phylogeny and comparative genomics of the fungal order Sordariales.</title>
        <authorList>
            <consortium name="Lawrence Berkeley National Laboratory"/>
            <person name="Hensen N."/>
            <person name="Bonometti L."/>
            <person name="Westerberg I."/>
            <person name="Brannstrom I.O."/>
            <person name="Guillou S."/>
            <person name="Cros-Aarteil S."/>
            <person name="Calhoun S."/>
            <person name="Haridas S."/>
            <person name="Kuo A."/>
            <person name="Mondo S."/>
            <person name="Pangilinan J."/>
            <person name="Riley R."/>
            <person name="LaButti K."/>
            <person name="Andreopoulos B."/>
            <person name="Lipzen A."/>
            <person name="Chen C."/>
            <person name="Yanf M."/>
            <person name="Daum C."/>
            <person name="Ng V."/>
            <person name="Clum A."/>
            <person name="Steindorff A."/>
            <person name="Ohm R."/>
            <person name="Martin F."/>
            <person name="Silar P."/>
            <person name="Natvig D."/>
            <person name="Lalanne C."/>
            <person name="Gautier V."/>
            <person name="Ament-velasquez S.L."/>
            <person name="Kruys A."/>
            <person name="Hutchinson M.I."/>
            <person name="Powell A.J."/>
            <person name="Barry K."/>
            <person name="Miller A.N."/>
            <person name="Grigoriev I.V."/>
            <person name="Debuchy R."/>
            <person name="Gladieux P."/>
            <person name="Thoren M.H."/>
            <person name="Johannesson H."/>
        </authorList>
    </citation>
    <scope>NUCLEOTIDE SEQUENCE</scope>
    <source>
        <strain evidence="2">SMH3391-2</strain>
    </source>
</reference>
<evidence type="ECO:0000256" key="1">
    <source>
        <dbReference type="SAM" id="MobiDB-lite"/>
    </source>
</evidence>
<organism evidence="2 3">
    <name type="scientific">Bombardia bombarda</name>
    <dbReference type="NCBI Taxonomy" id="252184"/>
    <lineage>
        <taxon>Eukaryota</taxon>
        <taxon>Fungi</taxon>
        <taxon>Dikarya</taxon>
        <taxon>Ascomycota</taxon>
        <taxon>Pezizomycotina</taxon>
        <taxon>Sordariomycetes</taxon>
        <taxon>Sordariomycetidae</taxon>
        <taxon>Sordariales</taxon>
        <taxon>Lasiosphaeriaceae</taxon>
        <taxon>Bombardia</taxon>
    </lineage>
</organism>
<keyword evidence="3" id="KW-1185">Reference proteome</keyword>
<proteinExistence type="predicted"/>
<gene>
    <name evidence="2" type="ORF">B0T17DRAFT_507472</name>
</gene>
<protein>
    <submittedName>
        <fullName evidence="2">Uncharacterized protein</fullName>
    </submittedName>
</protein>
<name>A0AA39XBU4_9PEZI</name>
<sequence length="234" mass="26000">MGTPKGSWQHAASSMLTSPIERKRPLSGAAGRCTAQQANTQQQHRQKSHDSALMEWPPITSPWPWNRSISSFHFVLVNPRLIERMFCYCRIEPLQGSAGRTKLLHLSGDAVAWWYIHMRRATIVRLRMSTVLSGVQGSIHRKLAICQSAQRPKWVAAGGLLITRNLLEPEALGCQGPLGSSARFQCALGKIAAEARCGVWPLSAVGCHQRTLKGFFDTNVRPTRGQPRTIRLSQ</sequence>
<dbReference type="EMBL" id="JAULSR010000002">
    <property type="protein sequence ID" value="KAK0631049.1"/>
    <property type="molecule type" value="Genomic_DNA"/>
</dbReference>
<feature type="compositionally biased region" description="Low complexity" evidence="1">
    <location>
        <begin position="34"/>
        <end position="43"/>
    </location>
</feature>
<feature type="region of interest" description="Disordered" evidence="1">
    <location>
        <begin position="26"/>
        <end position="52"/>
    </location>
</feature>
<dbReference type="AlphaFoldDB" id="A0AA39XBU4"/>
<dbReference type="Proteomes" id="UP001174934">
    <property type="component" value="Unassembled WGS sequence"/>
</dbReference>
<evidence type="ECO:0000313" key="2">
    <source>
        <dbReference type="EMBL" id="KAK0631049.1"/>
    </source>
</evidence>
<accession>A0AA39XBU4</accession>
<evidence type="ECO:0000313" key="3">
    <source>
        <dbReference type="Proteomes" id="UP001174934"/>
    </source>
</evidence>
<comment type="caution">
    <text evidence="2">The sequence shown here is derived from an EMBL/GenBank/DDBJ whole genome shotgun (WGS) entry which is preliminary data.</text>
</comment>